<proteinExistence type="predicted"/>
<dbReference type="EMBL" id="CP002873">
    <property type="protein sequence ID" value="AGA67303.1"/>
    <property type="molecule type" value="Genomic_DNA"/>
</dbReference>
<sequence length="215" mass="24055">MKELFKKIKSKFNNFYNAYIKKFMNKILPKGILTEDKSLLVIKRLIIFALFLFVLQGIIVSVVVFIVVKAGGESFVLPDVQGVEAFEAFNILAKEDMNLNIQSHYFKDYPLGTIVSQEPKGGMRVKRGRTVYLVVNVPEQALVKMPDLTGKSYDDAVSIISNEIISKIPSVTILPKLNDNNSAYDNNVVLSQVPNANEVIGINTEIILTVNNKTE</sequence>
<gene>
    <name evidence="3" type="ORF">BPP43_10695</name>
</gene>
<feature type="domain" description="PASTA" evidence="2">
    <location>
        <begin position="139"/>
        <end position="212"/>
    </location>
</feature>
<dbReference type="SMART" id="SM00740">
    <property type="entry name" value="PASTA"/>
    <property type="match status" value="2"/>
</dbReference>
<dbReference type="KEGG" id="bpip:BPP43_10695"/>
<dbReference type="AlphaFoldDB" id="A0A3B6VN75"/>
<protein>
    <submittedName>
        <fullName evidence="3">PASTA domain-containing protein</fullName>
    </submittedName>
</protein>
<reference evidence="3 4" key="1">
    <citation type="journal article" date="2013" name="Genome Announc.">
        <title>Complete Genome Sequence of the Porcine Strain Brachyspira pilosicoli P43/6/78(T.).</title>
        <authorList>
            <person name="Lin C."/>
            <person name="den Bakker H.C."/>
            <person name="Suzuki H."/>
            <person name="Lefebure T."/>
            <person name="Ponnala L."/>
            <person name="Sun Q."/>
            <person name="Stanhope M.J."/>
            <person name="Wiedmann M."/>
            <person name="Duhamel G.E."/>
        </authorList>
    </citation>
    <scope>NUCLEOTIDE SEQUENCE [LARGE SCALE GENOMIC DNA]</scope>
    <source>
        <strain evidence="3 4">P43/6/78</strain>
    </source>
</reference>
<keyword evidence="1" id="KW-0472">Membrane</keyword>
<name>A0A3B6VN75_BRAPL</name>
<dbReference type="Gene3D" id="3.30.10.20">
    <property type="match status" value="2"/>
</dbReference>
<feature type="transmembrane region" description="Helical" evidence="1">
    <location>
        <begin position="45"/>
        <end position="68"/>
    </location>
</feature>
<dbReference type="Pfam" id="PF03793">
    <property type="entry name" value="PASTA"/>
    <property type="match status" value="2"/>
</dbReference>
<dbReference type="GeneID" id="56439446"/>
<keyword evidence="1" id="KW-1133">Transmembrane helix</keyword>
<keyword evidence="1" id="KW-0812">Transmembrane</keyword>
<dbReference type="RefSeq" id="WP_013243833.1">
    <property type="nucleotide sequence ID" value="NC_019908.1"/>
</dbReference>
<feature type="domain" description="PASTA" evidence="2">
    <location>
        <begin position="71"/>
        <end position="137"/>
    </location>
</feature>
<evidence type="ECO:0000313" key="4">
    <source>
        <dbReference type="Proteomes" id="UP000010793"/>
    </source>
</evidence>
<organism evidence="3 4">
    <name type="scientific">Brachyspira pilosicoli P43/6/78</name>
    <dbReference type="NCBI Taxonomy" id="1042417"/>
    <lineage>
        <taxon>Bacteria</taxon>
        <taxon>Pseudomonadati</taxon>
        <taxon>Spirochaetota</taxon>
        <taxon>Spirochaetia</taxon>
        <taxon>Brachyspirales</taxon>
        <taxon>Brachyspiraceae</taxon>
        <taxon>Brachyspira</taxon>
    </lineage>
</organism>
<dbReference type="CDD" id="cd06577">
    <property type="entry name" value="PASTA_pknB"/>
    <property type="match status" value="2"/>
</dbReference>
<evidence type="ECO:0000313" key="3">
    <source>
        <dbReference type="EMBL" id="AGA67303.1"/>
    </source>
</evidence>
<dbReference type="PROSITE" id="PS51178">
    <property type="entry name" value="PASTA"/>
    <property type="match status" value="2"/>
</dbReference>
<evidence type="ECO:0000256" key="1">
    <source>
        <dbReference type="SAM" id="Phobius"/>
    </source>
</evidence>
<accession>A0A3B6VN75</accession>
<dbReference type="Proteomes" id="UP000010793">
    <property type="component" value="Chromosome"/>
</dbReference>
<keyword evidence="4" id="KW-1185">Reference proteome</keyword>
<dbReference type="InterPro" id="IPR005543">
    <property type="entry name" value="PASTA_dom"/>
</dbReference>
<evidence type="ECO:0000259" key="2">
    <source>
        <dbReference type="PROSITE" id="PS51178"/>
    </source>
</evidence>